<dbReference type="SUPFAM" id="SSF53850">
    <property type="entry name" value="Periplasmic binding protein-like II"/>
    <property type="match status" value="1"/>
</dbReference>
<feature type="chain" id="PRO_5042043185" evidence="2">
    <location>
        <begin position="21"/>
        <end position="455"/>
    </location>
</feature>
<evidence type="ECO:0000256" key="2">
    <source>
        <dbReference type="SAM" id="SignalP"/>
    </source>
</evidence>
<dbReference type="InterPro" id="IPR050490">
    <property type="entry name" value="Bact_solute-bd_prot1"/>
</dbReference>
<dbReference type="InterPro" id="IPR006059">
    <property type="entry name" value="SBP"/>
</dbReference>
<evidence type="ECO:0000256" key="1">
    <source>
        <dbReference type="SAM" id="MobiDB-lite"/>
    </source>
</evidence>
<dbReference type="RefSeq" id="WP_227732104.1">
    <property type="nucleotide sequence ID" value="NZ_JAJEPV010000003.1"/>
</dbReference>
<dbReference type="PROSITE" id="PS51257">
    <property type="entry name" value="PROKAR_LIPOPROTEIN"/>
    <property type="match status" value="1"/>
</dbReference>
<name>A0AAE3A1E7_9FIRM</name>
<feature type="signal peptide" evidence="2">
    <location>
        <begin position="1"/>
        <end position="20"/>
    </location>
</feature>
<evidence type="ECO:0000313" key="4">
    <source>
        <dbReference type="Proteomes" id="UP001197795"/>
    </source>
</evidence>
<accession>A0AAE3A1E7</accession>
<dbReference type="AlphaFoldDB" id="A0AAE3A1E7"/>
<keyword evidence="4" id="KW-1185">Reference proteome</keyword>
<protein>
    <submittedName>
        <fullName evidence="3">Extracellular solute-binding protein</fullName>
    </submittedName>
</protein>
<feature type="region of interest" description="Disordered" evidence="1">
    <location>
        <begin position="26"/>
        <end position="48"/>
    </location>
</feature>
<reference evidence="3 4" key="1">
    <citation type="submission" date="2021-10" db="EMBL/GenBank/DDBJ databases">
        <title>Anaerobic single-cell dispensing facilitates the cultivation of human gut bacteria.</title>
        <authorList>
            <person name="Afrizal A."/>
        </authorList>
    </citation>
    <scope>NUCLEOTIDE SEQUENCE [LARGE SCALE GENOMIC DNA]</scope>
    <source>
        <strain evidence="3 4">CLA-AA-H273</strain>
    </source>
</reference>
<dbReference type="Pfam" id="PF13416">
    <property type="entry name" value="SBP_bac_8"/>
    <property type="match status" value="1"/>
</dbReference>
<dbReference type="PANTHER" id="PTHR43649:SF11">
    <property type="entry name" value="ABC TRANSPORTER SUBSTRATE-BINDING PROTEIN YESO-RELATED"/>
    <property type="match status" value="1"/>
</dbReference>
<dbReference type="PANTHER" id="PTHR43649">
    <property type="entry name" value="ARABINOSE-BINDING PROTEIN-RELATED"/>
    <property type="match status" value="1"/>
</dbReference>
<proteinExistence type="predicted"/>
<sequence>MKKRVLSLLMASAMIVGLTACGSSNEPAATASTDSGNTAATTADNSGSAAAGNVSMTFTWWGNQIRNERTQAVLDLYSEQNPGVTFDTQPAEWNDYWTKLSTLAAGNSLPECLQMDYSYLAQYVAADLLVDLTPYVENGTLDVSNVSEGIQDASSIDGKMYAVCAGVNAPALFYNKTLLDSLGITVKDNMTVDEFESIAREVYEKSGVKTDLPYSAGDNYLPYAMRAHGVTKLFNEDSLNVTDAASLVPGFQIYEDGVKDGWVIGADVHAELTSNSVEQSPLVYFSSEATQSWCGFFWSNQLSAMVAAAPEGMEIGITTWPSEDPQKSNFLKPSSFFAVSRDAGANEEEAVKVVNYLLNSEDANKILLGERGVPASSVVASAIAPLQDETAQVVTKYVNDVVTPNCSAISPAIPDGANEVYDYYNQLVDKILYGQMTAQEAAEDLFKMGNQIMSR</sequence>
<dbReference type="Gene3D" id="3.40.190.10">
    <property type="entry name" value="Periplasmic binding protein-like II"/>
    <property type="match status" value="2"/>
</dbReference>
<dbReference type="EMBL" id="JAJEPV010000003">
    <property type="protein sequence ID" value="MCC2118315.1"/>
    <property type="molecule type" value="Genomic_DNA"/>
</dbReference>
<gene>
    <name evidence="3" type="ORF">LKD75_01690</name>
</gene>
<dbReference type="Proteomes" id="UP001197795">
    <property type="component" value="Unassembled WGS sequence"/>
</dbReference>
<organism evidence="3 4">
    <name type="scientific">Waltera acetigignens</name>
    <dbReference type="NCBI Taxonomy" id="2981769"/>
    <lineage>
        <taxon>Bacteria</taxon>
        <taxon>Bacillati</taxon>
        <taxon>Bacillota</taxon>
        <taxon>Clostridia</taxon>
        <taxon>Lachnospirales</taxon>
        <taxon>Lachnospiraceae</taxon>
        <taxon>Waltera</taxon>
    </lineage>
</organism>
<evidence type="ECO:0000313" key="3">
    <source>
        <dbReference type="EMBL" id="MCC2118315.1"/>
    </source>
</evidence>
<keyword evidence="2" id="KW-0732">Signal</keyword>
<comment type="caution">
    <text evidence="3">The sequence shown here is derived from an EMBL/GenBank/DDBJ whole genome shotgun (WGS) entry which is preliminary data.</text>
</comment>